<evidence type="ECO:0000313" key="2">
    <source>
        <dbReference type="EMBL" id="GIY24330.1"/>
    </source>
</evidence>
<dbReference type="Proteomes" id="UP001054945">
    <property type="component" value="Unassembled WGS sequence"/>
</dbReference>
<dbReference type="EMBL" id="BPLR01008386">
    <property type="protein sequence ID" value="GIY24330.1"/>
    <property type="molecule type" value="Genomic_DNA"/>
</dbReference>
<comment type="caution">
    <text evidence="2">The sequence shown here is derived from an EMBL/GenBank/DDBJ whole genome shotgun (WGS) entry which is preliminary data.</text>
</comment>
<sequence length="188" mass="21829">MARVCKPLCPLTNDDRTQTGKTFEELNQFPGILRAWKEGFKYWQHFRTSKQYSNDPFSKFGRNIQIREKTWLLENGYYFSLLRIGGRNGNLPESQVENLIKKSGLGITCREPVLHNNGRDRCHGDERERCRRGVIVQAECVGDMGLLAYNLWYQARKQYRGEGERDNPTPLVTQLEITSTPGKKEKTK</sequence>
<organism evidence="2 3">
    <name type="scientific">Caerostris extrusa</name>
    <name type="common">Bark spider</name>
    <name type="synonym">Caerostris bankana</name>
    <dbReference type="NCBI Taxonomy" id="172846"/>
    <lineage>
        <taxon>Eukaryota</taxon>
        <taxon>Metazoa</taxon>
        <taxon>Ecdysozoa</taxon>
        <taxon>Arthropoda</taxon>
        <taxon>Chelicerata</taxon>
        <taxon>Arachnida</taxon>
        <taxon>Araneae</taxon>
        <taxon>Araneomorphae</taxon>
        <taxon>Entelegynae</taxon>
        <taxon>Araneoidea</taxon>
        <taxon>Araneidae</taxon>
        <taxon>Caerostris</taxon>
    </lineage>
</organism>
<dbReference type="AlphaFoldDB" id="A0AAV4RRG4"/>
<keyword evidence="3" id="KW-1185">Reference proteome</keyword>
<gene>
    <name evidence="2" type="ORF">CEXT_267261</name>
</gene>
<accession>A0AAV4RRG4</accession>
<feature type="compositionally biased region" description="Polar residues" evidence="1">
    <location>
        <begin position="170"/>
        <end position="181"/>
    </location>
</feature>
<reference evidence="2 3" key="1">
    <citation type="submission" date="2021-06" db="EMBL/GenBank/DDBJ databases">
        <title>Caerostris extrusa draft genome.</title>
        <authorList>
            <person name="Kono N."/>
            <person name="Arakawa K."/>
        </authorList>
    </citation>
    <scope>NUCLEOTIDE SEQUENCE [LARGE SCALE GENOMIC DNA]</scope>
</reference>
<protein>
    <submittedName>
        <fullName evidence="2">Uncharacterized protein</fullName>
    </submittedName>
</protein>
<evidence type="ECO:0000313" key="3">
    <source>
        <dbReference type="Proteomes" id="UP001054945"/>
    </source>
</evidence>
<feature type="region of interest" description="Disordered" evidence="1">
    <location>
        <begin position="162"/>
        <end position="188"/>
    </location>
</feature>
<name>A0AAV4RRG4_CAEEX</name>
<evidence type="ECO:0000256" key="1">
    <source>
        <dbReference type="SAM" id="MobiDB-lite"/>
    </source>
</evidence>
<proteinExistence type="predicted"/>